<feature type="transmembrane region" description="Helical" evidence="4">
    <location>
        <begin position="149"/>
        <end position="167"/>
    </location>
</feature>
<dbReference type="Gene3D" id="1.20.1250.20">
    <property type="entry name" value="MFS general substrate transporter like domains"/>
    <property type="match status" value="1"/>
</dbReference>
<feature type="transmembrane region" description="Helical" evidence="4">
    <location>
        <begin position="319"/>
        <end position="338"/>
    </location>
</feature>
<dbReference type="PANTHER" id="PTHR42910:SF1">
    <property type="entry name" value="MAJOR FACILITATOR SUPERFAMILY (MFS) PROFILE DOMAIN-CONTAINING PROTEIN"/>
    <property type="match status" value="1"/>
</dbReference>
<dbReference type="PROSITE" id="PS50850">
    <property type="entry name" value="MFS"/>
    <property type="match status" value="1"/>
</dbReference>
<feature type="transmembrane region" description="Helical" evidence="4">
    <location>
        <begin position="385"/>
        <end position="403"/>
    </location>
</feature>
<feature type="transmembrane region" description="Helical" evidence="4">
    <location>
        <begin position="91"/>
        <end position="109"/>
    </location>
</feature>
<name>A0ABX4MPW8_9RHOB</name>
<dbReference type="PANTHER" id="PTHR42910">
    <property type="entry name" value="TRANSPORTER SCO4007-RELATED"/>
    <property type="match status" value="1"/>
</dbReference>
<dbReference type="InterPro" id="IPR011701">
    <property type="entry name" value="MFS"/>
</dbReference>
<dbReference type="EMBL" id="PGTD01000016">
    <property type="protein sequence ID" value="PJE29141.1"/>
    <property type="molecule type" value="Genomic_DNA"/>
</dbReference>
<keyword evidence="2 4" id="KW-1133">Transmembrane helix</keyword>
<dbReference type="InterPro" id="IPR020846">
    <property type="entry name" value="MFS_dom"/>
</dbReference>
<feature type="transmembrane region" description="Helical" evidence="4">
    <location>
        <begin position="264"/>
        <end position="285"/>
    </location>
</feature>
<evidence type="ECO:0000256" key="2">
    <source>
        <dbReference type="ARBA" id="ARBA00022989"/>
    </source>
</evidence>
<comment type="caution">
    <text evidence="6">The sequence shown here is derived from an EMBL/GenBank/DDBJ whole genome shotgun (WGS) entry which is preliminary data.</text>
</comment>
<evidence type="ECO:0000313" key="7">
    <source>
        <dbReference type="Proteomes" id="UP000231702"/>
    </source>
</evidence>
<dbReference type="SUPFAM" id="SSF103473">
    <property type="entry name" value="MFS general substrate transporter"/>
    <property type="match status" value="1"/>
</dbReference>
<accession>A0ABX4MPW8</accession>
<feature type="transmembrane region" description="Helical" evidence="4">
    <location>
        <begin position="358"/>
        <end position="379"/>
    </location>
</feature>
<feature type="transmembrane region" description="Helical" evidence="4">
    <location>
        <begin position="64"/>
        <end position="84"/>
    </location>
</feature>
<evidence type="ECO:0000256" key="1">
    <source>
        <dbReference type="ARBA" id="ARBA00022692"/>
    </source>
</evidence>
<feature type="domain" description="Major facilitator superfamily (MFS) profile" evidence="5">
    <location>
        <begin position="26"/>
        <end position="408"/>
    </location>
</feature>
<evidence type="ECO:0000256" key="3">
    <source>
        <dbReference type="ARBA" id="ARBA00023136"/>
    </source>
</evidence>
<evidence type="ECO:0000259" key="5">
    <source>
        <dbReference type="PROSITE" id="PS50850"/>
    </source>
</evidence>
<feature type="transmembrane region" description="Helical" evidence="4">
    <location>
        <begin position="292"/>
        <end position="313"/>
    </location>
</feature>
<feature type="transmembrane region" description="Helical" evidence="4">
    <location>
        <begin position="179"/>
        <end position="197"/>
    </location>
</feature>
<feature type="transmembrane region" description="Helical" evidence="4">
    <location>
        <begin position="25"/>
        <end position="44"/>
    </location>
</feature>
<organism evidence="6 7">
    <name type="scientific">Pseudooceanicola antarcticus</name>
    <dbReference type="NCBI Taxonomy" id="1247613"/>
    <lineage>
        <taxon>Bacteria</taxon>
        <taxon>Pseudomonadati</taxon>
        <taxon>Pseudomonadota</taxon>
        <taxon>Alphaproteobacteria</taxon>
        <taxon>Rhodobacterales</taxon>
        <taxon>Paracoccaceae</taxon>
        <taxon>Pseudooceanicola</taxon>
    </lineage>
</organism>
<dbReference type="CDD" id="cd17324">
    <property type="entry name" value="MFS_NepI_like"/>
    <property type="match status" value="1"/>
</dbReference>
<gene>
    <name evidence="6" type="ORF">CVM39_11945</name>
</gene>
<feature type="transmembrane region" description="Helical" evidence="4">
    <location>
        <begin position="231"/>
        <end position="252"/>
    </location>
</feature>
<dbReference type="Pfam" id="PF07690">
    <property type="entry name" value="MFS_1"/>
    <property type="match status" value="1"/>
</dbReference>
<proteinExistence type="predicted"/>
<keyword evidence="7" id="KW-1185">Reference proteome</keyword>
<evidence type="ECO:0000256" key="4">
    <source>
        <dbReference type="SAM" id="Phobius"/>
    </source>
</evidence>
<feature type="transmembrane region" description="Helical" evidence="4">
    <location>
        <begin position="115"/>
        <end position="137"/>
    </location>
</feature>
<keyword evidence="1 4" id="KW-0812">Transmembrane</keyword>
<reference evidence="6 7" key="1">
    <citation type="journal article" date="2018" name="Int. J. Syst. Evol. Microbiol.">
        <title>Pseudooceanicola lipolyticus sp. nov., a marine alphaproteobacterium, reclassification of Oceanicola flagellatus as Pseudooceanicola flagellatus comb. nov. and emended description of the genus Pseudooceanicola.</title>
        <authorList>
            <person name="Huang M.-M."/>
            <person name="Guo L.-L."/>
            <person name="Wu Y.-H."/>
            <person name="Lai Q.-L."/>
            <person name="Shao Z.-Z."/>
            <person name="Wang C.-S."/>
            <person name="Wu M."/>
            <person name="Xu X.-W."/>
        </authorList>
    </citation>
    <scope>NUCLEOTIDE SEQUENCE [LARGE SCALE GENOMIC DNA]</scope>
    <source>
        <strain evidence="6 7">Ar-45</strain>
    </source>
</reference>
<dbReference type="InterPro" id="IPR036259">
    <property type="entry name" value="MFS_trans_sf"/>
</dbReference>
<keyword evidence="3 4" id="KW-0472">Membrane</keyword>
<protein>
    <submittedName>
        <fullName evidence="6">MFS transporter</fullName>
    </submittedName>
</protein>
<sequence length="408" mass="41859">MGAGMTSRPDPIPSSRPEVHDNHGGLMLLLSLACGLLAANVYYAQPLAGTIAADLNMSERAAGLVVTLTQIGYGAGLLLVVPLADRLENRRLILGLVALAGLALCLAGFTGMAGVFLAASLAIGLGSVCVQVLVPYATHMAPEERRGRTVGTVTTGLMLGIMLARPVSGFVAGAFGWRAMFWISAALMLALILTLAARLPARRPPHDPNAEPMLPAMARALASMPLLRQRILYQMALFSGFSLFWTTVPLWLSGPGWGWSHAQIGLFALAGAMSAIAAPIAGHLADHGHSRAGTAAALASGVLAFALAGIAPAGTVTGAVTLVAAALLLDLGVTLSFVIGQRTIFGLAPGNRARLNGVYMASFTAAGAVGSAAGAWIFATKGWGFVALLGAVLILLAGLRFSLAKERA</sequence>
<evidence type="ECO:0000313" key="6">
    <source>
        <dbReference type="EMBL" id="PJE29141.1"/>
    </source>
</evidence>
<dbReference type="Proteomes" id="UP000231702">
    <property type="component" value="Unassembled WGS sequence"/>
</dbReference>